<keyword evidence="1" id="KW-0472">Membrane</keyword>
<evidence type="ECO:0000256" key="1">
    <source>
        <dbReference type="SAM" id="Phobius"/>
    </source>
</evidence>
<dbReference type="GeneID" id="54565675"/>
<accession>A0A6A6CRY9</accession>
<name>A0A6A6CRY9_ZASCE</name>
<feature type="transmembrane region" description="Helical" evidence="1">
    <location>
        <begin position="36"/>
        <end position="60"/>
    </location>
</feature>
<keyword evidence="1" id="KW-1133">Transmembrane helix</keyword>
<keyword evidence="3" id="KW-1185">Reference proteome</keyword>
<feature type="transmembrane region" description="Helical" evidence="1">
    <location>
        <begin position="6"/>
        <end position="24"/>
    </location>
</feature>
<organism evidence="2 3">
    <name type="scientific">Zasmidium cellare ATCC 36951</name>
    <dbReference type="NCBI Taxonomy" id="1080233"/>
    <lineage>
        <taxon>Eukaryota</taxon>
        <taxon>Fungi</taxon>
        <taxon>Dikarya</taxon>
        <taxon>Ascomycota</taxon>
        <taxon>Pezizomycotina</taxon>
        <taxon>Dothideomycetes</taxon>
        <taxon>Dothideomycetidae</taxon>
        <taxon>Mycosphaerellales</taxon>
        <taxon>Mycosphaerellaceae</taxon>
        <taxon>Zasmidium</taxon>
    </lineage>
</organism>
<sequence length="285" mass="31116">MVASLDVFSIVLIPLTILSYLPQWDKLLTSRTTTEISLPATLLLALSAQAQIVTMYYLFLCPPSKQYGSIISNPPTLRDWVNLAQVLVQWGCSLVQFILVLTFASRSDSTNNRHPDSATPSPTATKSSARISLALILLHAGFSIAWAYIMPIPTTDWLDLAFVFTLVLNNICINPLITAATATSFILQIRKTKKPSPGNPTSLNSTSLTLQALTFLALAVSWPARFTMPRDLWYEDGLWVVKEWYPHVGWVAVNNGIVAVGEYLVLHAVEGAGGGGSRESQALLG</sequence>
<protein>
    <submittedName>
        <fullName evidence="2">Uncharacterized protein</fullName>
    </submittedName>
</protein>
<reference evidence="2" key="1">
    <citation type="journal article" date="2020" name="Stud. Mycol.">
        <title>101 Dothideomycetes genomes: a test case for predicting lifestyles and emergence of pathogens.</title>
        <authorList>
            <person name="Haridas S."/>
            <person name="Albert R."/>
            <person name="Binder M."/>
            <person name="Bloem J."/>
            <person name="Labutti K."/>
            <person name="Salamov A."/>
            <person name="Andreopoulos B."/>
            <person name="Baker S."/>
            <person name="Barry K."/>
            <person name="Bills G."/>
            <person name="Bluhm B."/>
            <person name="Cannon C."/>
            <person name="Castanera R."/>
            <person name="Culley D."/>
            <person name="Daum C."/>
            <person name="Ezra D."/>
            <person name="Gonzalez J."/>
            <person name="Henrissat B."/>
            <person name="Kuo A."/>
            <person name="Liang C."/>
            <person name="Lipzen A."/>
            <person name="Lutzoni F."/>
            <person name="Magnuson J."/>
            <person name="Mondo S."/>
            <person name="Nolan M."/>
            <person name="Ohm R."/>
            <person name="Pangilinan J."/>
            <person name="Park H.-J."/>
            <person name="Ramirez L."/>
            <person name="Alfaro M."/>
            <person name="Sun H."/>
            <person name="Tritt A."/>
            <person name="Yoshinaga Y."/>
            <person name="Zwiers L.-H."/>
            <person name="Turgeon B."/>
            <person name="Goodwin S."/>
            <person name="Spatafora J."/>
            <person name="Crous P."/>
            <person name="Grigoriev I."/>
        </authorList>
    </citation>
    <scope>NUCLEOTIDE SEQUENCE</scope>
    <source>
        <strain evidence="2">ATCC 36951</strain>
    </source>
</reference>
<gene>
    <name evidence="2" type="ORF">M409DRAFT_53544</name>
</gene>
<dbReference type="OrthoDB" id="5139341at2759"/>
<feature type="transmembrane region" description="Helical" evidence="1">
    <location>
        <begin position="161"/>
        <end position="187"/>
    </location>
</feature>
<proteinExistence type="predicted"/>
<evidence type="ECO:0000313" key="2">
    <source>
        <dbReference type="EMBL" id="KAF2168256.1"/>
    </source>
</evidence>
<dbReference type="RefSeq" id="XP_033669145.1">
    <property type="nucleotide sequence ID" value="XM_033812403.1"/>
</dbReference>
<feature type="transmembrane region" description="Helical" evidence="1">
    <location>
        <begin position="131"/>
        <end position="149"/>
    </location>
</feature>
<evidence type="ECO:0000313" key="3">
    <source>
        <dbReference type="Proteomes" id="UP000799537"/>
    </source>
</evidence>
<dbReference type="AlphaFoldDB" id="A0A6A6CRY9"/>
<dbReference type="Proteomes" id="UP000799537">
    <property type="component" value="Unassembled WGS sequence"/>
</dbReference>
<dbReference type="EMBL" id="ML993591">
    <property type="protein sequence ID" value="KAF2168256.1"/>
    <property type="molecule type" value="Genomic_DNA"/>
</dbReference>
<keyword evidence="1" id="KW-0812">Transmembrane</keyword>